<feature type="transmembrane region" description="Helical" evidence="1">
    <location>
        <begin position="48"/>
        <end position="73"/>
    </location>
</feature>
<dbReference type="AlphaFoldDB" id="A0A2S8GPP0"/>
<keyword evidence="1" id="KW-1133">Transmembrane helix</keyword>
<comment type="caution">
    <text evidence="2">The sequence shown here is derived from an EMBL/GenBank/DDBJ whole genome shotgun (WGS) entry which is preliminary data.</text>
</comment>
<dbReference type="OrthoDB" id="9844427at2"/>
<evidence type="ECO:0000313" key="2">
    <source>
        <dbReference type="EMBL" id="PQO46408.1"/>
    </source>
</evidence>
<dbReference type="EMBL" id="PUHZ01000010">
    <property type="protein sequence ID" value="PQO46408.1"/>
    <property type="molecule type" value="Genomic_DNA"/>
</dbReference>
<keyword evidence="1" id="KW-0472">Membrane</keyword>
<gene>
    <name evidence="2" type="ORF">C5Y93_10535</name>
</gene>
<dbReference type="RefSeq" id="WP_105335379.1">
    <property type="nucleotide sequence ID" value="NZ_PUHZ01000010.1"/>
</dbReference>
<accession>A0A2S8GPP0</accession>
<organism evidence="2 3">
    <name type="scientific">Blastopirellula marina</name>
    <dbReference type="NCBI Taxonomy" id="124"/>
    <lineage>
        <taxon>Bacteria</taxon>
        <taxon>Pseudomonadati</taxon>
        <taxon>Planctomycetota</taxon>
        <taxon>Planctomycetia</taxon>
        <taxon>Pirellulales</taxon>
        <taxon>Pirellulaceae</taxon>
        <taxon>Blastopirellula</taxon>
    </lineage>
</organism>
<protein>
    <submittedName>
        <fullName evidence="2">Uncharacterized protein</fullName>
    </submittedName>
</protein>
<sequence>MANKKYGSLPDEELRELFLIGEGQASTSGAKWKLVTTPDSVQIEPKEIAWGFLMGVNSVILLLNVSAALMFFLYGKPHEKVPGSIVFLLTGVMIATLLPYFGWRKLRHQQRMGPWLLIDQNARTVTLPRHGITVPLEAVDHIQAISGSLYGGAYWPDEEGEESELNLIVREGEKRLRYPLMSAGGGATFTPLARTIAELDLMPVKRVQSNWEPLQIYETWMTPGGGSHRV</sequence>
<evidence type="ECO:0000313" key="3">
    <source>
        <dbReference type="Proteomes" id="UP000237819"/>
    </source>
</evidence>
<dbReference type="Proteomes" id="UP000237819">
    <property type="component" value="Unassembled WGS sequence"/>
</dbReference>
<evidence type="ECO:0000256" key="1">
    <source>
        <dbReference type="SAM" id="Phobius"/>
    </source>
</evidence>
<keyword evidence="1" id="KW-0812">Transmembrane</keyword>
<proteinExistence type="predicted"/>
<name>A0A2S8GPP0_9BACT</name>
<reference evidence="2 3" key="1">
    <citation type="submission" date="2018-02" db="EMBL/GenBank/DDBJ databases">
        <title>Comparative genomes isolates from brazilian mangrove.</title>
        <authorList>
            <person name="Araujo J.E."/>
            <person name="Taketani R.G."/>
            <person name="Silva M.C.P."/>
            <person name="Loureco M.V."/>
            <person name="Andreote F.D."/>
        </authorList>
    </citation>
    <scope>NUCLEOTIDE SEQUENCE [LARGE SCALE GENOMIC DNA]</scope>
    <source>
        <strain evidence="2 3">Nap-Phe MGV</strain>
    </source>
</reference>
<feature type="transmembrane region" description="Helical" evidence="1">
    <location>
        <begin position="85"/>
        <end position="103"/>
    </location>
</feature>